<dbReference type="Proteomes" id="UP000536275">
    <property type="component" value="Unassembled WGS sequence"/>
</dbReference>
<evidence type="ECO:0000256" key="5">
    <source>
        <dbReference type="SAM" id="MobiDB-lite"/>
    </source>
</evidence>
<dbReference type="InterPro" id="IPR002293">
    <property type="entry name" value="AA/rel_permease1"/>
</dbReference>
<dbReference type="EMBL" id="JABWAD010000041">
    <property type="protein sequence ID" value="KAF6069274.1"/>
    <property type="molecule type" value="Genomic_DNA"/>
</dbReference>
<feature type="transmembrane region" description="Helical" evidence="6">
    <location>
        <begin position="277"/>
        <end position="298"/>
    </location>
</feature>
<proteinExistence type="predicted"/>
<gene>
    <name evidence="8" type="primary">MUP1</name>
    <name evidence="8" type="ORF">FOB64_003013</name>
    <name evidence="7" type="ORF">FOB64_003335</name>
</gene>
<feature type="transmembrane region" description="Helical" evidence="6">
    <location>
        <begin position="474"/>
        <end position="496"/>
    </location>
</feature>
<feature type="transmembrane region" description="Helical" evidence="6">
    <location>
        <begin position="78"/>
        <end position="99"/>
    </location>
</feature>
<name>A0A8H6F4X6_CANAX</name>
<evidence type="ECO:0000256" key="3">
    <source>
        <dbReference type="ARBA" id="ARBA00022989"/>
    </source>
</evidence>
<dbReference type="SMR" id="A0A8H6F4X6"/>
<organism evidence="8 9">
    <name type="scientific">Candida albicans</name>
    <name type="common">Yeast</name>
    <dbReference type="NCBI Taxonomy" id="5476"/>
    <lineage>
        <taxon>Eukaryota</taxon>
        <taxon>Fungi</taxon>
        <taxon>Dikarya</taxon>
        <taxon>Ascomycota</taxon>
        <taxon>Saccharomycotina</taxon>
        <taxon>Pichiomycetes</taxon>
        <taxon>Debaryomycetaceae</taxon>
        <taxon>Candida/Lodderomyces clade</taxon>
        <taxon>Candida</taxon>
    </lineage>
</organism>
<dbReference type="PANTHER" id="PTHR11785">
    <property type="entry name" value="AMINO ACID TRANSPORTER"/>
    <property type="match status" value="1"/>
</dbReference>
<dbReference type="InterPro" id="IPR050598">
    <property type="entry name" value="AminoAcid_Transporter"/>
</dbReference>
<dbReference type="GO" id="GO:0000102">
    <property type="term" value="F:L-methionine secondary active transmembrane transporter activity"/>
    <property type="evidence" value="ECO:0007669"/>
    <property type="project" value="EnsemblFungi"/>
</dbReference>
<feature type="transmembrane region" description="Helical" evidence="6">
    <location>
        <begin position="401"/>
        <end position="426"/>
    </location>
</feature>
<dbReference type="OMA" id="LYMFVNI"/>
<evidence type="ECO:0000256" key="4">
    <source>
        <dbReference type="ARBA" id="ARBA00023136"/>
    </source>
</evidence>
<evidence type="ECO:0000313" key="9">
    <source>
        <dbReference type="Proteomes" id="UP000536275"/>
    </source>
</evidence>
<evidence type="ECO:0000256" key="6">
    <source>
        <dbReference type="SAM" id="Phobius"/>
    </source>
</evidence>
<dbReference type="PIRSF" id="PIRSF006060">
    <property type="entry name" value="AA_transporter"/>
    <property type="match status" value="1"/>
</dbReference>
<accession>A0A8H6F4X6</accession>
<evidence type="ECO:0000313" key="8">
    <source>
        <dbReference type="EMBL" id="KAF6069357.1"/>
    </source>
</evidence>
<dbReference type="GO" id="GO:0042883">
    <property type="term" value="P:cysteine transport"/>
    <property type="evidence" value="ECO:0007669"/>
    <property type="project" value="EnsemblFungi"/>
</dbReference>
<dbReference type="EMBL" id="JABWAD010000037">
    <property type="protein sequence ID" value="KAF6069357.1"/>
    <property type="molecule type" value="Genomic_DNA"/>
</dbReference>
<feature type="transmembrane region" description="Helical" evidence="6">
    <location>
        <begin position="327"/>
        <end position="351"/>
    </location>
</feature>
<evidence type="ECO:0000256" key="2">
    <source>
        <dbReference type="ARBA" id="ARBA00022692"/>
    </source>
</evidence>
<dbReference type="Gene3D" id="1.20.1740.10">
    <property type="entry name" value="Amino acid/polyamine transporter I"/>
    <property type="match status" value="1"/>
</dbReference>
<feature type="transmembrane region" description="Helical" evidence="6">
    <location>
        <begin position="237"/>
        <end position="256"/>
    </location>
</feature>
<feature type="transmembrane region" description="Helical" evidence="6">
    <location>
        <begin position="441"/>
        <end position="462"/>
    </location>
</feature>
<feature type="transmembrane region" description="Helical" evidence="6">
    <location>
        <begin position="372"/>
        <end position="395"/>
    </location>
</feature>
<evidence type="ECO:0000313" key="7">
    <source>
        <dbReference type="EMBL" id="KAF6069274.1"/>
    </source>
</evidence>
<comment type="caution">
    <text evidence="8">The sequence shown here is derived from an EMBL/GenBank/DDBJ whole genome shotgun (WGS) entry which is preliminary data.</text>
</comment>
<feature type="region of interest" description="Disordered" evidence="5">
    <location>
        <begin position="1"/>
        <end position="25"/>
    </location>
</feature>
<keyword evidence="4 6" id="KW-0472">Membrane</keyword>
<dbReference type="GO" id="GO:1903692">
    <property type="term" value="P:methionine import across plasma membrane"/>
    <property type="evidence" value="ECO:0007669"/>
    <property type="project" value="EnsemblFungi"/>
</dbReference>
<feature type="transmembrane region" description="Helical" evidence="6">
    <location>
        <begin position="163"/>
        <end position="182"/>
    </location>
</feature>
<evidence type="ECO:0000256" key="1">
    <source>
        <dbReference type="ARBA" id="ARBA00004141"/>
    </source>
</evidence>
<dbReference type="AlphaFoldDB" id="A0A8H6F4X6"/>
<feature type="transmembrane region" description="Helical" evidence="6">
    <location>
        <begin position="194"/>
        <end position="217"/>
    </location>
</feature>
<dbReference type="FunFam" id="1.20.1740.10:FF:000025">
    <property type="entry name" value="High-affinity methionine permease"/>
    <property type="match status" value="1"/>
</dbReference>
<dbReference type="PANTHER" id="PTHR11785:SF498">
    <property type="entry name" value="HIGH-AFFINITY METHIONINE PERMEASE"/>
    <property type="match status" value="1"/>
</dbReference>
<dbReference type="Pfam" id="PF13520">
    <property type="entry name" value="AA_permease_2"/>
    <property type="match status" value="1"/>
</dbReference>
<feature type="transmembrane region" description="Helical" evidence="6">
    <location>
        <begin position="48"/>
        <end position="72"/>
    </location>
</feature>
<sequence>MGFTDLYKPSESPEKRSDTNTDNLSEYSTDHEIEAGVQLDQNVKQIGIISATFLIINRCIGAGIFATGSTIYTLSGSVGTSLILWVAGTLIAFAGLLVYMEFGSVLTRNGSEVVYLQHIYKSPRFLVISSYAVYALTMPWTAGNSVVTGEYILTAAGKEVTQWNSRGIALAVVTFAFLINAINAKAGLFMANTLGSFKIVIILFIIITGWVGLGNGIKTGHFEPTHNFHNAFEGQTPTGYGICVALYNVIWSFVGYSNASYALGEVKNPMKVLKVSAPLALLGIAIAYMLVNIAYYAVVPVDVIAASKRILVADFFYYAFGSKASKAAAVFVALSAWGNVMSVIFSQGRIITQLGRSGVIPFSRFFGSSKPFNTPFTGLLEHWIIGVIFICAVPPGDSYNFILNLVSYPLNVINTLLGAGLVWIYIRKYQGKYEWNPKIKATFPVAVFFFLSSLYLVAAPYIPPSEGQSVYEKLPYWLHAVVTWGVFGLGGIYWVIWTQLLPRFGGYKLVEKEVLGEDGFWRNKIYKVSKDSTEEEIQQQVEAAVEAEGNKLK</sequence>
<feature type="transmembrane region" description="Helical" evidence="6">
    <location>
        <begin position="125"/>
        <end position="143"/>
    </location>
</feature>
<protein>
    <submittedName>
        <fullName evidence="8">High-affinity methionine permease</fullName>
    </submittedName>
</protein>
<keyword evidence="3 6" id="KW-1133">Transmembrane helix</keyword>
<reference evidence="8 9" key="1">
    <citation type="submission" date="2020-03" db="EMBL/GenBank/DDBJ databases">
        <title>FDA dAtabase for Regulatory Grade micrObial Sequences (FDA-ARGOS): Supporting development and validation of Infectious Disease Dx tests.</title>
        <authorList>
            <person name="Campos J."/>
            <person name="Goldberg B."/>
            <person name="Tallon L."/>
            <person name="Sadzewicz L."/>
            <person name="Vavikolanu K."/>
            <person name="Mehta A."/>
            <person name="Aluvathingal J."/>
            <person name="Nadendla S."/>
            <person name="Nandy P."/>
            <person name="Geyer C."/>
            <person name="Yan Y."/>
            <person name="Sichtig H."/>
        </authorList>
    </citation>
    <scope>NUCLEOTIDE SEQUENCE [LARGE SCALE GENOMIC DNA]</scope>
    <source>
        <strain evidence="8 9">FDAARGOS_656</strain>
    </source>
</reference>
<dbReference type="GO" id="GO:0005886">
    <property type="term" value="C:plasma membrane"/>
    <property type="evidence" value="ECO:0007669"/>
    <property type="project" value="EnsemblFungi"/>
</dbReference>
<comment type="subcellular location">
    <subcellularLocation>
        <location evidence="1">Membrane</location>
        <topology evidence="1">Multi-pass membrane protein</topology>
    </subcellularLocation>
</comment>
<keyword evidence="2 6" id="KW-0812">Transmembrane</keyword>